<organism evidence="1 2">
    <name type="scientific">Chitinophaga ginsengisegetis</name>
    <dbReference type="NCBI Taxonomy" id="393003"/>
    <lineage>
        <taxon>Bacteria</taxon>
        <taxon>Pseudomonadati</taxon>
        <taxon>Bacteroidota</taxon>
        <taxon>Chitinophagia</taxon>
        <taxon>Chitinophagales</taxon>
        <taxon>Chitinophagaceae</taxon>
        <taxon>Chitinophaga</taxon>
    </lineage>
</organism>
<sequence length="148" mass="17471">MTPPIEPKILPLVNALNETKIVETFSSCEGHYDDDIHNLDIEFDEKEIMDRGRAEVRFDPAPNISLDIIERMLIYIISEFDKEHGFYPSMVYSKKIYVPNSQLNIEFVFSLEIRPFNRLEDSIKKRLDTDRAIIQTTEIVNRFKRVYL</sequence>
<dbReference type="AlphaFoldDB" id="A0A1T5P6U4"/>
<dbReference type="EMBL" id="FUZZ01000003">
    <property type="protein sequence ID" value="SKD08422.1"/>
    <property type="molecule type" value="Genomic_DNA"/>
</dbReference>
<evidence type="ECO:0000313" key="2">
    <source>
        <dbReference type="Proteomes" id="UP000190166"/>
    </source>
</evidence>
<dbReference type="STRING" id="393003.SAMN05660461_4314"/>
<accession>A0A1T5P6U4</accession>
<keyword evidence="2" id="KW-1185">Reference proteome</keyword>
<gene>
    <name evidence="1" type="ORF">SAMN05660461_4314</name>
</gene>
<reference evidence="1 2" key="1">
    <citation type="submission" date="2017-02" db="EMBL/GenBank/DDBJ databases">
        <authorList>
            <person name="Peterson S.W."/>
        </authorList>
    </citation>
    <scope>NUCLEOTIDE SEQUENCE [LARGE SCALE GENOMIC DNA]</scope>
    <source>
        <strain evidence="1 2">DSM 18108</strain>
    </source>
</reference>
<dbReference type="Proteomes" id="UP000190166">
    <property type="component" value="Unassembled WGS sequence"/>
</dbReference>
<protein>
    <submittedName>
        <fullName evidence="1">Uncharacterized protein</fullName>
    </submittedName>
</protein>
<name>A0A1T5P6U4_9BACT</name>
<dbReference type="RefSeq" id="WP_079471578.1">
    <property type="nucleotide sequence ID" value="NZ_FUZZ01000003.1"/>
</dbReference>
<evidence type="ECO:0000313" key="1">
    <source>
        <dbReference type="EMBL" id="SKD08422.1"/>
    </source>
</evidence>
<proteinExistence type="predicted"/>